<evidence type="ECO:0000313" key="2">
    <source>
        <dbReference type="Proteomes" id="UP001219349"/>
    </source>
</evidence>
<protein>
    <recommendedName>
        <fullName evidence="3">Ankyrin repeat domain-containing protein</fullName>
    </recommendedName>
</protein>
<dbReference type="InterPro" id="IPR036770">
    <property type="entry name" value="Ankyrin_rpt-contain_sf"/>
</dbReference>
<evidence type="ECO:0008006" key="3">
    <source>
        <dbReference type="Google" id="ProtNLM"/>
    </source>
</evidence>
<dbReference type="EMBL" id="CP067136">
    <property type="protein sequence ID" value="WCR08893.1"/>
    <property type="molecule type" value="Genomic_DNA"/>
</dbReference>
<evidence type="ECO:0000313" key="1">
    <source>
        <dbReference type="EMBL" id="WCR08893.1"/>
    </source>
</evidence>
<dbReference type="InterPro" id="IPR002110">
    <property type="entry name" value="Ankyrin_rpt"/>
</dbReference>
<name>A0ABY7SPH9_9RHOB</name>
<dbReference type="SUPFAM" id="SSF48403">
    <property type="entry name" value="Ankyrin repeat"/>
    <property type="match status" value="1"/>
</dbReference>
<keyword evidence="2" id="KW-1185">Reference proteome</keyword>
<gene>
    <name evidence="1" type="ORF">JHX87_00160</name>
</gene>
<dbReference type="Gene3D" id="1.25.40.20">
    <property type="entry name" value="Ankyrin repeat-containing domain"/>
    <property type="match status" value="1"/>
</dbReference>
<organism evidence="1 2">
    <name type="scientific">Paracoccus fistulariae</name>
    <dbReference type="NCBI Taxonomy" id="658446"/>
    <lineage>
        <taxon>Bacteria</taxon>
        <taxon>Pseudomonadati</taxon>
        <taxon>Pseudomonadota</taxon>
        <taxon>Alphaproteobacteria</taxon>
        <taxon>Rhodobacterales</taxon>
        <taxon>Paracoccaceae</taxon>
        <taxon>Paracoccus</taxon>
    </lineage>
</organism>
<dbReference type="Proteomes" id="UP001219349">
    <property type="component" value="Chromosome"/>
</dbReference>
<accession>A0ABY7SPH9</accession>
<sequence>MPDSTTDGGKWMRWLTKAAVASALVVLLAVGWALAKDERQDMAQNVDIYKLYNDLPVIFWRISERNYPAVDALLKAGADLETRGFFGMTPVISAATSDGWGMVKFLIEQGADPSAYAGNGRTVANKALTSRVILDSPNGRDLQDVRAILTERGLYDDVPTPAELRAQMEAGTLPRPPYFDEWRATHWPAEANARADRIRAEK</sequence>
<reference evidence="1 2" key="1">
    <citation type="submission" date="2021-01" db="EMBL/GenBank/DDBJ databases">
        <title>Biogeographic distribution of Paracoccus.</title>
        <authorList>
            <person name="Hollensteiner J."/>
            <person name="Leineberger J."/>
            <person name="Brinkhoff T."/>
            <person name="Daniel R."/>
        </authorList>
    </citation>
    <scope>NUCLEOTIDE SEQUENCE [LARGE SCALE GENOMIC DNA]</scope>
    <source>
        <strain evidence="1 2">KCTC 22803</strain>
    </source>
</reference>
<proteinExistence type="predicted"/>
<dbReference type="Pfam" id="PF00023">
    <property type="entry name" value="Ank"/>
    <property type="match status" value="1"/>
</dbReference>